<dbReference type="HOGENOM" id="CLU_443918_0_0_11"/>
<evidence type="ECO:0000256" key="4">
    <source>
        <dbReference type="PROSITE-ProRule" id="PRU00473"/>
    </source>
</evidence>
<dbReference type="eggNOG" id="COG2885">
    <property type="taxonomic scope" value="Bacteria"/>
</dbReference>
<dbReference type="CDD" id="cd07185">
    <property type="entry name" value="OmpA_C-like"/>
    <property type="match status" value="1"/>
</dbReference>
<evidence type="ECO:0000256" key="3">
    <source>
        <dbReference type="ARBA" id="ARBA00023237"/>
    </source>
</evidence>
<evidence type="ECO:0000259" key="7">
    <source>
        <dbReference type="PROSITE" id="PS51123"/>
    </source>
</evidence>
<dbReference type="GO" id="GO:0005975">
    <property type="term" value="P:carbohydrate metabolic process"/>
    <property type="evidence" value="ECO:0007669"/>
    <property type="project" value="UniProtKB-ARBA"/>
</dbReference>
<evidence type="ECO:0000256" key="6">
    <source>
        <dbReference type="SAM" id="Phobius"/>
    </source>
</evidence>
<keyword evidence="6" id="KW-0812">Transmembrane</keyword>
<gene>
    <name evidence="8" type="ordered locus">Cwoe_5418</name>
</gene>
<protein>
    <submittedName>
        <fullName evidence="8">OmpA/MotB domain protein</fullName>
    </submittedName>
</protein>
<feature type="domain" description="OmpA-like" evidence="7">
    <location>
        <begin position="495"/>
        <end position="615"/>
    </location>
</feature>
<dbReference type="Pfam" id="PF00691">
    <property type="entry name" value="OmpA"/>
    <property type="match status" value="1"/>
</dbReference>
<evidence type="ECO:0000313" key="8">
    <source>
        <dbReference type="EMBL" id="ADB53823.1"/>
    </source>
</evidence>
<dbReference type="Gene3D" id="2.60.40.10">
    <property type="entry name" value="Immunoglobulins"/>
    <property type="match status" value="1"/>
</dbReference>
<evidence type="ECO:0000256" key="1">
    <source>
        <dbReference type="ARBA" id="ARBA00004442"/>
    </source>
</evidence>
<dbReference type="Gene3D" id="3.30.1330.60">
    <property type="entry name" value="OmpA-like domain"/>
    <property type="match status" value="1"/>
</dbReference>
<feature type="transmembrane region" description="Helical" evidence="6">
    <location>
        <begin position="132"/>
        <end position="151"/>
    </location>
</feature>
<dbReference type="RefSeq" id="WP_012936874.1">
    <property type="nucleotide sequence ID" value="NC_013739.1"/>
</dbReference>
<dbReference type="InterPro" id="IPR006664">
    <property type="entry name" value="OMP_bac"/>
</dbReference>
<name>D3EZI5_CONWI</name>
<keyword evidence="2 4" id="KW-0472">Membrane</keyword>
<keyword evidence="3" id="KW-0998">Cell outer membrane</keyword>
<evidence type="ECO:0000256" key="5">
    <source>
        <dbReference type="SAM" id="MobiDB-lite"/>
    </source>
</evidence>
<evidence type="ECO:0000256" key="2">
    <source>
        <dbReference type="ARBA" id="ARBA00023136"/>
    </source>
</evidence>
<dbReference type="KEGG" id="cwo:Cwoe_5418"/>
<feature type="compositionally biased region" description="Basic and acidic residues" evidence="5">
    <location>
        <begin position="382"/>
        <end position="397"/>
    </location>
</feature>
<feature type="transmembrane region" description="Helical" evidence="6">
    <location>
        <begin position="192"/>
        <end position="209"/>
    </location>
</feature>
<proteinExistence type="predicted"/>
<dbReference type="EMBL" id="CP001854">
    <property type="protein sequence ID" value="ADB53823.1"/>
    <property type="molecule type" value="Genomic_DNA"/>
</dbReference>
<feature type="transmembrane region" description="Helical" evidence="6">
    <location>
        <begin position="69"/>
        <end position="94"/>
    </location>
</feature>
<evidence type="ECO:0000313" key="9">
    <source>
        <dbReference type="Proteomes" id="UP000008229"/>
    </source>
</evidence>
<dbReference type="PANTHER" id="PTHR30329:SF21">
    <property type="entry name" value="LIPOPROTEIN YIAD-RELATED"/>
    <property type="match status" value="1"/>
</dbReference>
<organism evidence="8 9">
    <name type="scientific">Conexibacter woesei (strain DSM 14684 / CCUG 47730 / CIP 108061 / JCM 11494 / NBRC 100937 / ID131577)</name>
    <dbReference type="NCBI Taxonomy" id="469383"/>
    <lineage>
        <taxon>Bacteria</taxon>
        <taxon>Bacillati</taxon>
        <taxon>Actinomycetota</taxon>
        <taxon>Thermoleophilia</taxon>
        <taxon>Solirubrobacterales</taxon>
        <taxon>Conexibacteraceae</taxon>
        <taxon>Conexibacter</taxon>
    </lineage>
</organism>
<keyword evidence="9" id="KW-1185">Reference proteome</keyword>
<feature type="transmembrane region" description="Helical" evidence="6">
    <location>
        <begin position="239"/>
        <end position="257"/>
    </location>
</feature>
<feature type="transmembrane region" description="Helical" evidence="6">
    <location>
        <begin position="106"/>
        <end position="123"/>
    </location>
</feature>
<dbReference type="InterPro" id="IPR014756">
    <property type="entry name" value="Ig_E-set"/>
</dbReference>
<feature type="region of interest" description="Disordered" evidence="5">
    <location>
        <begin position="362"/>
        <end position="411"/>
    </location>
</feature>
<dbReference type="OrthoDB" id="5166631at2"/>
<dbReference type="STRING" id="469383.Cwoe_5418"/>
<dbReference type="PANTHER" id="PTHR30329">
    <property type="entry name" value="STATOR ELEMENT OF FLAGELLAR MOTOR COMPLEX"/>
    <property type="match status" value="1"/>
</dbReference>
<dbReference type="InterPro" id="IPR006665">
    <property type="entry name" value="OmpA-like"/>
</dbReference>
<feature type="transmembrane region" description="Helical" evidence="6">
    <location>
        <begin position="214"/>
        <end position="233"/>
    </location>
</feature>
<keyword evidence="6" id="KW-1133">Transmembrane helix</keyword>
<dbReference type="InterPro" id="IPR036737">
    <property type="entry name" value="OmpA-like_sf"/>
</dbReference>
<dbReference type="SUPFAM" id="SSF103088">
    <property type="entry name" value="OmpA-like"/>
    <property type="match status" value="1"/>
</dbReference>
<sequence>MADERPPTPSRKLVDGVVEGATKTLVALLSAASTVGFVAFAGAALTWLRFWTARLPADQAISHVPRSELIATGATALFLFAVLGVLATAAVYAIDTNGSATAQMRRGLILVLTAETLVAIWFVDELDDAKHVAAAIAVALLGALGAAIATYPTDANGNVLPTNQWRRHRWRTKLVADRDVPGGGHALDPTPTGMLLAAAFAIVAAALCFTVARYLAAVFLAAALFAVLAYGIARATQRFWPYGLAVFFSVALFGVVLQAGRLFAVPEAIPVAIVRTADGPGEGLTGLFVADDADGVWFATVARECSDGASGDGVEDDSGRLFHVPDRAVREYATGATMSVGAAASAAVGLLHELTAMQPSPSVSPLAGAVRRPPSADPPPAQRDDAACEPPRIERSVPSRPLPGRRVMLTGRGFGARPDRVEVDGRAVRSVSYWTPTRIVFQLPGDLPDGGTVVVRRGTAASRGYPLNPRMTGTGAAAVPDERDAVMDGAVCDARAGSTVDLDSGALFAYDSVQLRPGAIELVEGLCERRLLEGAATLLVVGYTDATGPAAYNRVLSRRQAARVRDVLLGEAVTRPRTVVVRGLGEARPRTDGADNRIRIVVRPAPRGATEAGAR</sequence>
<dbReference type="InterPro" id="IPR013783">
    <property type="entry name" value="Ig-like_fold"/>
</dbReference>
<comment type="subcellular location">
    <subcellularLocation>
        <location evidence="1">Cell outer membrane</location>
    </subcellularLocation>
</comment>
<dbReference type="Proteomes" id="UP000008229">
    <property type="component" value="Chromosome"/>
</dbReference>
<dbReference type="PROSITE" id="PS51123">
    <property type="entry name" value="OMPA_2"/>
    <property type="match status" value="1"/>
</dbReference>
<dbReference type="InterPro" id="IPR050330">
    <property type="entry name" value="Bact_OuterMem_StrucFunc"/>
</dbReference>
<dbReference type="PRINTS" id="PR01021">
    <property type="entry name" value="OMPADOMAIN"/>
</dbReference>
<feature type="transmembrane region" description="Helical" evidence="6">
    <location>
        <begin position="25"/>
        <end position="48"/>
    </location>
</feature>
<dbReference type="GO" id="GO:0009279">
    <property type="term" value="C:cell outer membrane"/>
    <property type="evidence" value="ECO:0007669"/>
    <property type="project" value="UniProtKB-SubCell"/>
</dbReference>
<dbReference type="SUPFAM" id="SSF81296">
    <property type="entry name" value="E set domains"/>
    <property type="match status" value="1"/>
</dbReference>
<reference evidence="9" key="2">
    <citation type="submission" date="2010-01" db="EMBL/GenBank/DDBJ databases">
        <title>The complete genome of Conexibacter woesei DSM 14684.</title>
        <authorList>
            <consortium name="US DOE Joint Genome Institute (JGI-PGF)"/>
            <person name="Lucas S."/>
            <person name="Copeland A."/>
            <person name="Lapidus A."/>
            <person name="Glavina del Rio T."/>
            <person name="Dalin E."/>
            <person name="Tice H."/>
            <person name="Bruce D."/>
            <person name="Goodwin L."/>
            <person name="Pitluck S."/>
            <person name="Kyrpides N."/>
            <person name="Mavromatis K."/>
            <person name="Ivanova N."/>
            <person name="Mikhailova N."/>
            <person name="Chertkov O."/>
            <person name="Brettin T."/>
            <person name="Detter J.C."/>
            <person name="Han C."/>
            <person name="Larimer F."/>
            <person name="Land M."/>
            <person name="Hauser L."/>
            <person name="Markowitz V."/>
            <person name="Cheng J.-F."/>
            <person name="Hugenholtz P."/>
            <person name="Woyke T."/>
            <person name="Wu D."/>
            <person name="Pukall R."/>
            <person name="Steenblock K."/>
            <person name="Schneider S."/>
            <person name="Klenk H.-P."/>
            <person name="Eisen J.A."/>
        </authorList>
    </citation>
    <scope>NUCLEOTIDE SEQUENCE [LARGE SCALE GENOMIC DNA]</scope>
    <source>
        <strain evidence="9">DSM 14684 / CIP 108061 / JCM 11494 / NBRC 100937 / ID131577</strain>
    </source>
</reference>
<reference evidence="8 9" key="1">
    <citation type="journal article" date="2010" name="Stand. Genomic Sci.">
        <title>Complete genome sequence of Conexibacter woesei type strain (ID131577).</title>
        <authorList>
            <person name="Pukall R."/>
            <person name="Lapidus A."/>
            <person name="Glavina Del Rio T."/>
            <person name="Copeland A."/>
            <person name="Tice H."/>
            <person name="Cheng J.-F."/>
            <person name="Lucas S."/>
            <person name="Chen F."/>
            <person name="Nolan M."/>
            <person name="Bruce D."/>
            <person name="Goodwin L."/>
            <person name="Pitluck S."/>
            <person name="Mavromatis K."/>
            <person name="Ivanova N."/>
            <person name="Ovchinnikova G."/>
            <person name="Pati A."/>
            <person name="Chen A."/>
            <person name="Palaniappan K."/>
            <person name="Land M."/>
            <person name="Hauser L."/>
            <person name="Chang Y.-J."/>
            <person name="Jeffries C.D."/>
            <person name="Chain P."/>
            <person name="Meincke L."/>
            <person name="Sims D."/>
            <person name="Brettin T."/>
            <person name="Detter J.C."/>
            <person name="Rohde M."/>
            <person name="Goeker M."/>
            <person name="Bristow J."/>
            <person name="Eisen J.A."/>
            <person name="Markowitz V."/>
            <person name="Kyrpides N.C."/>
            <person name="Klenk H.-P."/>
            <person name="Hugenholtz P."/>
        </authorList>
    </citation>
    <scope>NUCLEOTIDE SEQUENCE [LARGE SCALE GENOMIC DNA]</scope>
    <source>
        <strain evidence="9">DSM 14684 / CIP 108061 / JCM 11494 / NBRC 100937 / ID131577</strain>
    </source>
</reference>
<accession>D3EZI5</accession>
<dbReference type="AlphaFoldDB" id="D3EZI5"/>